<protein>
    <submittedName>
        <fullName evidence="2">Uncharacterized protein</fullName>
    </submittedName>
</protein>
<feature type="compositionally biased region" description="Basic and acidic residues" evidence="1">
    <location>
        <begin position="613"/>
        <end position="623"/>
    </location>
</feature>
<feature type="compositionally biased region" description="Acidic residues" evidence="1">
    <location>
        <begin position="688"/>
        <end position="697"/>
    </location>
</feature>
<feature type="region of interest" description="Disordered" evidence="1">
    <location>
        <begin position="414"/>
        <end position="707"/>
    </location>
</feature>
<feature type="compositionally biased region" description="Basic and acidic residues" evidence="1">
    <location>
        <begin position="535"/>
        <end position="547"/>
    </location>
</feature>
<feature type="compositionally biased region" description="Basic and acidic residues" evidence="1">
    <location>
        <begin position="677"/>
        <end position="687"/>
    </location>
</feature>
<accession>A0ABQ5K3H4</accession>
<feature type="compositionally biased region" description="Basic and acidic residues" evidence="1">
    <location>
        <begin position="512"/>
        <end position="528"/>
    </location>
</feature>
<evidence type="ECO:0000256" key="1">
    <source>
        <dbReference type="SAM" id="MobiDB-lite"/>
    </source>
</evidence>
<feature type="compositionally biased region" description="Basic and acidic residues" evidence="1">
    <location>
        <begin position="659"/>
        <end position="670"/>
    </location>
</feature>
<reference evidence="2" key="1">
    <citation type="submission" date="2022-03" db="EMBL/GenBank/DDBJ databases">
        <title>Draft genome sequence of Aduncisulcus paluster, a free-living microaerophilic Fornicata.</title>
        <authorList>
            <person name="Yuyama I."/>
            <person name="Kume K."/>
            <person name="Tamura T."/>
            <person name="Inagaki Y."/>
            <person name="Hashimoto T."/>
        </authorList>
    </citation>
    <scope>NUCLEOTIDE SEQUENCE</scope>
    <source>
        <strain evidence="2">NY0171</strain>
    </source>
</reference>
<sequence>MASLQNVIMIIGVDSPDPIKDLCPSIYSFPFGNLQVVIASGSESIVNRLYERYHLMETKCPIVDPPRSSISTADTRTSNKPPLTPRIPDRIICHKMSVAEFEQMKDPVPGDRSVRCSDHIHLSRSGAPFTDLFNLAMDTDASKHPPIRLGRANAAGVRPARFIRFKRRIDYMLSLHLLNYFEQKDCVTPFLPTNVDTISPARRVFVNFPPTIPRYVPFHAILELLQQKAKIPLHLAVDSILYYRLGGPCSVNVIFDKPGTARSVLERSYRVLKDPCESIATRRAVRRYSSHHELSFFEHGKKPTNTICISFDSSGQLQHDDLNDKNLIPDLISVINEDREVMAHISPPKRVVCIKPGDFRAIFDSSRDPKYIQTHLDGCLVNGHRVQAWIGASARDVPEPADRDKEYDVYRYRHPELGGSSSSTSGHPPGNPEDEESSSSYSPDSSSSSPPPVSSHRSTRSSQRSSGGSVSTRRSRKDNSRRSGASSAKISRPTHSDPDDDSSSSDIIAAMKKHDGSRPRSTTDEKAAKFFGKTNESKYTDHSHGDESSSDSTHIPSGGGLYGKDDSSSDDTIYSKPISSKSKKAVQQTVLLEESPPKRSVSDRSHARNRSIGMEEIKMRGEFSDDNDDDESSDDTIYSKPISSKSKKAVQQTVLLEESPPKRSVSDRSHARNRSIGMEEIKMRGEFSDDNDDDESSYSDSSSVIGR</sequence>
<name>A0ABQ5K3H4_9EUKA</name>
<feature type="compositionally biased region" description="Low complexity" evidence="1">
    <location>
        <begin position="698"/>
        <end position="707"/>
    </location>
</feature>
<evidence type="ECO:0000313" key="3">
    <source>
        <dbReference type="Proteomes" id="UP001057375"/>
    </source>
</evidence>
<keyword evidence="3" id="KW-1185">Reference proteome</keyword>
<gene>
    <name evidence="2" type="ORF">ADUPG1_013089</name>
</gene>
<feature type="compositionally biased region" description="Basic and acidic residues" evidence="1">
    <location>
        <begin position="595"/>
        <end position="606"/>
    </location>
</feature>
<feature type="compositionally biased region" description="Low complexity" evidence="1">
    <location>
        <begin position="438"/>
        <end position="472"/>
    </location>
</feature>
<feature type="compositionally biased region" description="Acidic residues" evidence="1">
    <location>
        <begin position="624"/>
        <end position="634"/>
    </location>
</feature>
<dbReference type="Proteomes" id="UP001057375">
    <property type="component" value="Unassembled WGS sequence"/>
</dbReference>
<evidence type="ECO:0000313" key="2">
    <source>
        <dbReference type="EMBL" id="GKT25579.1"/>
    </source>
</evidence>
<organism evidence="2 3">
    <name type="scientific">Aduncisulcus paluster</name>
    <dbReference type="NCBI Taxonomy" id="2918883"/>
    <lineage>
        <taxon>Eukaryota</taxon>
        <taxon>Metamonada</taxon>
        <taxon>Carpediemonas-like organisms</taxon>
        <taxon>Aduncisulcus</taxon>
    </lineage>
</organism>
<proteinExistence type="predicted"/>
<dbReference type="EMBL" id="BQXS01012595">
    <property type="protein sequence ID" value="GKT25579.1"/>
    <property type="molecule type" value="Genomic_DNA"/>
</dbReference>
<comment type="caution">
    <text evidence="2">The sequence shown here is derived from an EMBL/GenBank/DDBJ whole genome shotgun (WGS) entry which is preliminary data.</text>
</comment>